<dbReference type="GO" id="GO:0015648">
    <property type="term" value="F:lipid-linked peptidoglycan transporter activity"/>
    <property type="evidence" value="ECO:0007669"/>
    <property type="project" value="TreeGrafter"/>
</dbReference>
<feature type="transmembrane region" description="Helical" evidence="6">
    <location>
        <begin position="71"/>
        <end position="91"/>
    </location>
</feature>
<evidence type="ECO:0000313" key="7">
    <source>
        <dbReference type="EMBL" id="TBL71043.1"/>
    </source>
</evidence>
<dbReference type="InterPro" id="IPR018365">
    <property type="entry name" value="Cell_cycle_FtsW-rel_CS"/>
</dbReference>
<feature type="transmembrane region" description="Helical" evidence="6">
    <location>
        <begin position="37"/>
        <end position="59"/>
    </location>
</feature>
<dbReference type="PANTHER" id="PTHR30474">
    <property type="entry name" value="CELL CYCLE PROTEIN"/>
    <property type="match status" value="1"/>
</dbReference>
<name>A0A4Q9DHP7_9BACL</name>
<evidence type="ECO:0000256" key="1">
    <source>
        <dbReference type="ARBA" id="ARBA00004141"/>
    </source>
</evidence>
<evidence type="ECO:0000256" key="6">
    <source>
        <dbReference type="SAM" id="Phobius"/>
    </source>
</evidence>
<feature type="transmembrane region" description="Helical" evidence="6">
    <location>
        <begin position="340"/>
        <end position="363"/>
    </location>
</feature>
<keyword evidence="8" id="KW-1185">Reference proteome</keyword>
<feature type="transmembrane region" description="Helical" evidence="6">
    <location>
        <begin position="181"/>
        <end position="201"/>
    </location>
</feature>
<evidence type="ECO:0000256" key="3">
    <source>
        <dbReference type="ARBA" id="ARBA00022960"/>
    </source>
</evidence>
<dbReference type="OrthoDB" id="9812661at2"/>
<reference evidence="7 8" key="1">
    <citation type="submission" date="2019-02" db="EMBL/GenBank/DDBJ databases">
        <title>Paenibacillus sp. nov., isolated from surface-sterilized tissue of Thalictrum simplex L.</title>
        <authorList>
            <person name="Tuo L."/>
        </authorList>
    </citation>
    <scope>NUCLEOTIDE SEQUENCE [LARGE SCALE GENOMIC DNA]</scope>
    <source>
        <strain evidence="7 8">N2SHLJ1</strain>
    </source>
</reference>
<feature type="transmembrane region" description="Helical" evidence="6">
    <location>
        <begin position="135"/>
        <end position="151"/>
    </location>
</feature>
<gene>
    <name evidence="7" type="ORF">EYB31_31355</name>
</gene>
<dbReference type="GO" id="GO:0008360">
    <property type="term" value="P:regulation of cell shape"/>
    <property type="evidence" value="ECO:0007669"/>
    <property type="project" value="UniProtKB-KW"/>
</dbReference>
<dbReference type="RefSeq" id="WP_131017458.1">
    <property type="nucleotide sequence ID" value="NZ_SIRE01000028.1"/>
</dbReference>
<keyword evidence="5 6" id="KW-0472">Membrane</keyword>
<keyword evidence="3" id="KW-0133">Cell shape</keyword>
<keyword evidence="4 6" id="KW-1133">Transmembrane helix</keyword>
<evidence type="ECO:0000256" key="2">
    <source>
        <dbReference type="ARBA" id="ARBA00022692"/>
    </source>
</evidence>
<sequence>MLNKIKRIDVPILMILLVFMGMSTAVIYSATQGTSFAGIHINNIVTFAVLFVPLILVALFDYRIIVQHLSYILYGVGILLLLFVVFKGMNINGSQRWIDLKVMAFQPSELMKLFIILVLSKWLKTRNGHSLRLTNDLLPLGALVAVPFFIVLQQPDLGTSIVFLAIFIGMMWIGNIEWKHLIAGLSAVAVVVASVTALYFYNFALFSKIVKPHQLHRIQTFLDPTLDANNSWHVLNSIKAISFGQLMGEGFRHGRMVQGGFIPYDYADSIFVVIGEEFGFLGASALFMLYFILIYRMIRIAVDTRDDEGKYLIVGVISMFTLQIFENVAMHTGLMPLTGIALPFVSYGGSSLLTNMLAIGFVLSVKIHEEPL</sequence>
<comment type="caution">
    <text evidence="7">The sequence shown here is derived from an EMBL/GenBank/DDBJ whole genome shotgun (WGS) entry which is preliminary data.</text>
</comment>
<feature type="transmembrane region" description="Helical" evidence="6">
    <location>
        <begin position="278"/>
        <end position="298"/>
    </location>
</feature>
<dbReference type="EMBL" id="SIRE01000028">
    <property type="protein sequence ID" value="TBL71043.1"/>
    <property type="molecule type" value="Genomic_DNA"/>
</dbReference>
<comment type="subcellular location">
    <subcellularLocation>
        <location evidence="1">Membrane</location>
        <topology evidence="1">Multi-pass membrane protein</topology>
    </subcellularLocation>
</comment>
<feature type="transmembrane region" description="Helical" evidence="6">
    <location>
        <begin position="12"/>
        <end position="31"/>
    </location>
</feature>
<evidence type="ECO:0000256" key="4">
    <source>
        <dbReference type="ARBA" id="ARBA00022989"/>
    </source>
</evidence>
<dbReference type="Proteomes" id="UP000293142">
    <property type="component" value="Unassembled WGS sequence"/>
</dbReference>
<feature type="transmembrane region" description="Helical" evidence="6">
    <location>
        <begin position="157"/>
        <end position="174"/>
    </location>
</feature>
<feature type="transmembrane region" description="Helical" evidence="6">
    <location>
        <begin position="310"/>
        <end position="328"/>
    </location>
</feature>
<evidence type="ECO:0000256" key="5">
    <source>
        <dbReference type="ARBA" id="ARBA00023136"/>
    </source>
</evidence>
<dbReference type="Pfam" id="PF01098">
    <property type="entry name" value="FTSW_RODA_SPOVE"/>
    <property type="match status" value="1"/>
</dbReference>
<organism evidence="7 8">
    <name type="scientific">Paenibacillus thalictri</name>
    <dbReference type="NCBI Taxonomy" id="2527873"/>
    <lineage>
        <taxon>Bacteria</taxon>
        <taxon>Bacillati</taxon>
        <taxon>Bacillota</taxon>
        <taxon>Bacilli</taxon>
        <taxon>Bacillales</taxon>
        <taxon>Paenibacillaceae</taxon>
        <taxon>Paenibacillus</taxon>
    </lineage>
</organism>
<dbReference type="GO" id="GO:0051301">
    <property type="term" value="P:cell division"/>
    <property type="evidence" value="ECO:0007669"/>
    <property type="project" value="InterPro"/>
</dbReference>
<proteinExistence type="predicted"/>
<dbReference type="PROSITE" id="PS00428">
    <property type="entry name" value="FTSW_RODA_SPOVE"/>
    <property type="match status" value="1"/>
</dbReference>
<dbReference type="GO" id="GO:0032153">
    <property type="term" value="C:cell division site"/>
    <property type="evidence" value="ECO:0007669"/>
    <property type="project" value="TreeGrafter"/>
</dbReference>
<dbReference type="InterPro" id="IPR001182">
    <property type="entry name" value="FtsW/RodA"/>
</dbReference>
<accession>A0A4Q9DHP7</accession>
<dbReference type="PANTHER" id="PTHR30474:SF1">
    <property type="entry name" value="PEPTIDOGLYCAN GLYCOSYLTRANSFERASE MRDB"/>
    <property type="match status" value="1"/>
</dbReference>
<evidence type="ECO:0000313" key="8">
    <source>
        <dbReference type="Proteomes" id="UP000293142"/>
    </source>
</evidence>
<keyword evidence="2 6" id="KW-0812">Transmembrane</keyword>
<protein>
    <submittedName>
        <fullName evidence="7">Rod shape-determining protein RodA</fullName>
    </submittedName>
</protein>
<dbReference type="AlphaFoldDB" id="A0A4Q9DHP7"/>
<dbReference type="GO" id="GO:0005886">
    <property type="term" value="C:plasma membrane"/>
    <property type="evidence" value="ECO:0007669"/>
    <property type="project" value="TreeGrafter"/>
</dbReference>